<reference evidence="2" key="1">
    <citation type="submission" date="2023-04" db="EMBL/GenBank/DDBJ databases">
        <title>Ambrosiozyma monospora NBRC 1965.</title>
        <authorList>
            <person name="Ichikawa N."/>
            <person name="Sato H."/>
            <person name="Tonouchi N."/>
        </authorList>
    </citation>
    <scope>NUCLEOTIDE SEQUENCE</scope>
    <source>
        <strain evidence="2">NBRC 1965</strain>
    </source>
</reference>
<feature type="compositionally biased region" description="Polar residues" evidence="1">
    <location>
        <begin position="63"/>
        <end position="81"/>
    </location>
</feature>
<accession>A0A9W6Z7W3</accession>
<dbReference type="Proteomes" id="UP001165063">
    <property type="component" value="Unassembled WGS sequence"/>
</dbReference>
<protein>
    <submittedName>
        <fullName evidence="2">Unnamed protein product</fullName>
    </submittedName>
</protein>
<evidence type="ECO:0000313" key="2">
    <source>
        <dbReference type="EMBL" id="GMG56082.1"/>
    </source>
</evidence>
<feature type="region of interest" description="Disordered" evidence="1">
    <location>
        <begin position="27"/>
        <end position="97"/>
    </location>
</feature>
<organism evidence="2 3">
    <name type="scientific">Ambrosiozyma monospora</name>
    <name type="common">Yeast</name>
    <name type="synonym">Endomycopsis monosporus</name>
    <dbReference type="NCBI Taxonomy" id="43982"/>
    <lineage>
        <taxon>Eukaryota</taxon>
        <taxon>Fungi</taxon>
        <taxon>Dikarya</taxon>
        <taxon>Ascomycota</taxon>
        <taxon>Saccharomycotina</taxon>
        <taxon>Pichiomycetes</taxon>
        <taxon>Pichiales</taxon>
        <taxon>Pichiaceae</taxon>
        <taxon>Ambrosiozyma</taxon>
    </lineage>
</organism>
<feature type="compositionally biased region" description="Basic and acidic residues" evidence="1">
    <location>
        <begin position="28"/>
        <end position="41"/>
    </location>
</feature>
<proteinExistence type="predicted"/>
<evidence type="ECO:0000313" key="3">
    <source>
        <dbReference type="Proteomes" id="UP001165063"/>
    </source>
</evidence>
<sequence>MVRQHMVLGLLKESDLQLDLQDFNPVFRYDDNTTDTEKVETDPDMETNNAHSRSEQTDEETETNTASTSCKVDNVNFTSDGIKNPDKDYMGLRNRRK</sequence>
<dbReference type="AlphaFoldDB" id="A0A9W6Z7W3"/>
<keyword evidence="3" id="KW-1185">Reference proteome</keyword>
<gene>
    <name evidence="2" type="ORF">Amon01_000815100</name>
</gene>
<name>A0A9W6Z7W3_AMBMO</name>
<evidence type="ECO:0000256" key="1">
    <source>
        <dbReference type="SAM" id="MobiDB-lite"/>
    </source>
</evidence>
<dbReference type="EMBL" id="BSXU01006798">
    <property type="protein sequence ID" value="GMG56082.1"/>
    <property type="molecule type" value="Genomic_DNA"/>
</dbReference>
<comment type="caution">
    <text evidence="2">The sequence shown here is derived from an EMBL/GenBank/DDBJ whole genome shotgun (WGS) entry which is preliminary data.</text>
</comment>